<dbReference type="Proteomes" id="UP000324376">
    <property type="component" value="Unassembled WGS sequence"/>
</dbReference>
<sequence>MKQFLMLVFFTVFLTNGQAQISKASDLFI</sequence>
<reference evidence="1 2" key="1">
    <citation type="submission" date="2019-07" db="EMBL/GenBank/DDBJ databases">
        <title>Genomic Encyclopedia of Archaeal and Bacterial Type Strains, Phase II (KMG-II): from individual species to whole genera.</title>
        <authorList>
            <person name="Goeker M."/>
        </authorList>
    </citation>
    <scope>NUCLEOTIDE SEQUENCE [LARGE SCALE GENOMIC DNA]</scope>
    <source>
        <strain evidence="1 2">DSM 17527</strain>
    </source>
</reference>
<comment type="caution">
    <text evidence="1">The sequence shown here is derived from an EMBL/GenBank/DDBJ whole genome shotgun (WGS) entry which is preliminary data.</text>
</comment>
<organism evidence="1 2">
    <name type="scientific">Aquimarina intermedia</name>
    <dbReference type="NCBI Taxonomy" id="350814"/>
    <lineage>
        <taxon>Bacteria</taxon>
        <taxon>Pseudomonadati</taxon>
        <taxon>Bacteroidota</taxon>
        <taxon>Flavobacteriia</taxon>
        <taxon>Flavobacteriales</taxon>
        <taxon>Flavobacteriaceae</taxon>
        <taxon>Aquimarina</taxon>
    </lineage>
</organism>
<accession>A0A5S5C8W8</accession>
<gene>
    <name evidence="1" type="ORF">BD809_10252</name>
</gene>
<evidence type="ECO:0000313" key="2">
    <source>
        <dbReference type="Proteomes" id="UP000324376"/>
    </source>
</evidence>
<evidence type="ECO:0000313" key="1">
    <source>
        <dbReference type="EMBL" id="TYP75845.1"/>
    </source>
</evidence>
<proteinExistence type="predicted"/>
<name>A0A5S5C8W8_9FLAO</name>
<dbReference type="EMBL" id="VNHU01000002">
    <property type="protein sequence ID" value="TYP75845.1"/>
    <property type="molecule type" value="Genomic_DNA"/>
</dbReference>
<protein>
    <submittedName>
        <fullName evidence="1">Uncharacterized protein</fullName>
    </submittedName>
</protein>
<dbReference type="AlphaFoldDB" id="A0A5S5C8W8"/>
<keyword evidence="2" id="KW-1185">Reference proteome</keyword>